<evidence type="ECO:0000256" key="9">
    <source>
        <dbReference type="ARBA" id="ARBA00048531"/>
    </source>
</evidence>
<evidence type="ECO:0000256" key="4">
    <source>
        <dbReference type="ARBA" id="ARBA00012285"/>
    </source>
</evidence>
<dbReference type="PANTHER" id="PTHR42885">
    <property type="entry name" value="HISTIDINOL-PHOSPHATE AMINOTRANSFERASE-RELATED"/>
    <property type="match status" value="1"/>
</dbReference>
<dbReference type="GO" id="GO:0048472">
    <property type="term" value="F:threonine-phosphate decarboxylase activity"/>
    <property type="evidence" value="ECO:0007669"/>
    <property type="project" value="UniProtKB-EC"/>
</dbReference>
<sequence length="391" mass="43850">MTEKRTIMEQPVISDRHNELQKAQPVPYRHGGDVWGAIEVAGVSVTEILDLSANINYLGLSHQVKKAIEESIDQVVHYPDPQCRRLIDALADHFAVSPDSICAGNGAVDLLDHWLHAVKARRVLIPEPAFGQYERAVAAQGGEAVRLQLEEKGHFRLDVEAWRQALQKENCDAAILCTPHNPAGWVWTAEERQAVLTHLTSAPVRLLVDESFLDFLPDGRLLSCCAEAAKSDQVAVLYSLTKFFAIPGLRLGALIAHREIINAIVRRRDPWVVNHLAQVAGIAALADRDYHRKTWEGLPQERDYLFQRLRDLPGLSPLPSAANFLLLRIEESGLSSTEWTKRLRRRGILVRNCNTFLSLGERYLRLAVRDRAATNRLIDAMRAVLAEEGML</sequence>
<accession>A0A845LAU2</accession>
<keyword evidence="7 11" id="KW-0456">Lyase</keyword>
<dbReference type="NCBIfam" id="TIGR01140">
    <property type="entry name" value="L_thr_O3P_dcar"/>
    <property type="match status" value="1"/>
</dbReference>
<dbReference type="Pfam" id="PF00155">
    <property type="entry name" value="Aminotran_1_2"/>
    <property type="match status" value="1"/>
</dbReference>
<keyword evidence="6" id="KW-0663">Pyridoxal phosphate</keyword>
<evidence type="ECO:0000313" key="11">
    <source>
        <dbReference type="EMBL" id="MZP43772.1"/>
    </source>
</evidence>
<evidence type="ECO:0000256" key="7">
    <source>
        <dbReference type="ARBA" id="ARBA00023239"/>
    </source>
</evidence>
<dbReference type="EMBL" id="WXEX01000010">
    <property type="protein sequence ID" value="MZP43772.1"/>
    <property type="molecule type" value="Genomic_DNA"/>
</dbReference>
<keyword evidence="5" id="KW-0169">Cobalamin biosynthesis</keyword>
<dbReference type="OrthoDB" id="9813612at2"/>
<dbReference type="InterPro" id="IPR004839">
    <property type="entry name" value="Aminotransferase_I/II_large"/>
</dbReference>
<comment type="function">
    <text evidence="2">Decarboxylates L-threonine-O-3-phosphate to yield (R)-1-amino-2-propanol O-2-phosphate, the precursor for the linkage between the nucleotide loop and the corrin ring in cobalamin.</text>
</comment>
<comment type="pathway">
    <text evidence="3">Cofactor biosynthesis; adenosylcobalamin biosynthesis.</text>
</comment>
<comment type="caution">
    <text evidence="11">The sequence shown here is derived from an EMBL/GenBank/DDBJ whole genome shotgun (WGS) entry which is preliminary data.</text>
</comment>
<evidence type="ECO:0000256" key="2">
    <source>
        <dbReference type="ARBA" id="ARBA00003444"/>
    </source>
</evidence>
<dbReference type="InterPro" id="IPR004838">
    <property type="entry name" value="NHTrfase_class1_PyrdxlP-BS"/>
</dbReference>
<dbReference type="GO" id="GO:0030170">
    <property type="term" value="F:pyridoxal phosphate binding"/>
    <property type="evidence" value="ECO:0007669"/>
    <property type="project" value="InterPro"/>
</dbReference>
<reference evidence="11 12" key="1">
    <citation type="submission" date="2020-01" db="EMBL/GenBank/DDBJ databases">
        <title>Whole genome sequence of Heliobacterium gestii DSM 11169.</title>
        <authorList>
            <person name="Kyndt J.A."/>
            <person name="Meyer T.E."/>
        </authorList>
    </citation>
    <scope>NUCLEOTIDE SEQUENCE [LARGE SCALE GENOMIC DNA]</scope>
    <source>
        <strain evidence="11 12">DSM 11169</strain>
    </source>
</reference>
<dbReference type="AlphaFoldDB" id="A0A845LAU2"/>
<evidence type="ECO:0000256" key="1">
    <source>
        <dbReference type="ARBA" id="ARBA00001933"/>
    </source>
</evidence>
<protein>
    <recommendedName>
        <fullName evidence="4">threonine-phosphate decarboxylase</fullName>
        <ecNumber evidence="4">4.1.1.81</ecNumber>
    </recommendedName>
    <alternativeName>
        <fullName evidence="8">L-threonine-O-3-phosphate decarboxylase</fullName>
    </alternativeName>
</protein>
<dbReference type="RefSeq" id="WP_161262342.1">
    <property type="nucleotide sequence ID" value="NZ_JAFBDC010000008.1"/>
</dbReference>
<evidence type="ECO:0000256" key="5">
    <source>
        <dbReference type="ARBA" id="ARBA00022573"/>
    </source>
</evidence>
<dbReference type="CDD" id="cd00609">
    <property type="entry name" value="AAT_like"/>
    <property type="match status" value="1"/>
</dbReference>
<organism evidence="11 12">
    <name type="scientific">Heliomicrobium gestii</name>
    <name type="common">Heliobacterium gestii</name>
    <dbReference type="NCBI Taxonomy" id="2699"/>
    <lineage>
        <taxon>Bacteria</taxon>
        <taxon>Bacillati</taxon>
        <taxon>Bacillota</taxon>
        <taxon>Clostridia</taxon>
        <taxon>Eubacteriales</taxon>
        <taxon>Heliobacteriaceae</taxon>
        <taxon>Heliomicrobium</taxon>
    </lineage>
</organism>
<dbReference type="SUPFAM" id="SSF53383">
    <property type="entry name" value="PLP-dependent transferases"/>
    <property type="match status" value="1"/>
</dbReference>
<gene>
    <name evidence="11" type="ORF">GTO89_12030</name>
</gene>
<evidence type="ECO:0000259" key="10">
    <source>
        <dbReference type="Pfam" id="PF00155"/>
    </source>
</evidence>
<comment type="cofactor">
    <cofactor evidence="1">
        <name>pyridoxal 5'-phosphate</name>
        <dbReference type="ChEBI" id="CHEBI:597326"/>
    </cofactor>
</comment>
<dbReference type="UniPathway" id="UPA00148"/>
<comment type="catalytic activity">
    <reaction evidence="9">
        <text>O-phospho-L-threonine + H(+) = (R)-1-aminopropan-2-yl phosphate + CO2</text>
        <dbReference type="Rhea" id="RHEA:11492"/>
        <dbReference type="ChEBI" id="CHEBI:15378"/>
        <dbReference type="ChEBI" id="CHEBI:16526"/>
        <dbReference type="ChEBI" id="CHEBI:58563"/>
        <dbReference type="ChEBI" id="CHEBI:58675"/>
        <dbReference type="EC" id="4.1.1.81"/>
    </reaction>
</comment>
<evidence type="ECO:0000256" key="8">
    <source>
        <dbReference type="ARBA" id="ARBA00029996"/>
    </source>
</evidence>
<dbReference type="InterPro" id="IPR015422">
    <property type="entry name" value="PyrdxlP-dep_Trfase_small"/>
</dbReference>
<proteinExistence type="predicted"/>
<dbReference type="InterPro" id="IPR015424">
    <property type="entry name" value="PyrdxlP-dep_Trfase"/>
</dbReference>
<dbReference type="InterPro" id="IPR015421">
    <property type="entry name" value="PyrdxlP-dep_Trfase_major"/>
</dbReference>
<name>A0A845LAU2_HELGE</name>
<keyword evidence="12" id="KW-1185">Reference proteome</keyword>
<evidence type="ECO:0000256" key="6">
    <source>
        <dbReference type="ARBA" id="ARBA00022898"/>
    </source>
</evidence>
<dbReference type="Gene3D" id="3.90.1150.10">
    <property type="entry name" value="Aspartate Aminotransferase, domain 1"/>
    <property type="match status" value="1"/>
</dbReference>
<dbReference type="PROSITE" id="PS00105">
    <property type="entry name" value="AA_TRANSFER_CLASS_1"/>
    <property type="match status" value="1"/>
</dbReference>
<dbReference type="PANTHER" id="PTHR42885:SF1">
    <property type="entry name" value="THREONINE-PHOSPHATE DECARBOXYLASE"/>
    <property type="match status" value="1"/>
</dbReference>
<dbReference type="GO" id="GO:0009236">
    <property type="term" value="P:cobalamin biosynthetic process"/>
    <property type="evidence" value="ECO:0007669"/>
    <property type="project" value="UniProtKB-UniPathway"/>
</dbReference>
<dbReference type="InterPro" id="IPR005860">
    <property type="entry name" value="CobD"/>
</dbReference>
<dbReference type="EC" id="4.1.1.81" evidence="4"/>
<feature type="domain" description="Aminotransferase class I/classII large" evidence="10">
    <location>
        <begin position="47"/>
        <end position="380"/>
    </location>
</feature>
<dbReference type="Gene3D" id="3.40.640.10">
    <property type="entry name" value="Type I PLP-dependent aspartate aminotransferase-like (Major domain)"/>
    <property type="match status" value="1"/>
</dbReference>
<evidence type="ECO:0000313" key="12">
    <source>
        <dbReference type="Proteomes" id="UP000471031"/>
    </source>
</evidence>
<dbReference type="Proteomes" id="UP000471031">
    <property type="component" value="Unassembled WGS sequence"/>
</dbReference>
<evidence type="ECO:0000256" key="3">
    <source>
        <dbReference type="ARBA" id="ARBA00004953"/>
    </source>
</evidence>